<dbReference type="AlphaFoldDB" id="A0AA88NQM7"/>
<keyword evidence="2" id="KW-1185">Reference proteome</keyword>
<dbReference type="PANTHER" id="PTHR34444">
    <property type="entry name" value="LOC361192"/>
    <property type="match status" value="1"/>
</dbReference>
<reference evidence="1" key="1">
    <citation type="submission" date="2023-08" db="EMBL/GenBank/DDBJ databases">
        <title>Pelteobagrus vachellii genome.</title>
        <authorList>
            <person name="Liu H."/>
        </authorList>
    </citation>
    <scope>NUCLEOTIDE SEQUENCE</scope>
    <source>
        <strain evidence="1">PRFRI_2022a</strain>
        <tissue evidence="1">Muscle</tissue>
    </source>
</reference>
<evidence type="ECO:0000313" key="2">
    <source>
        <dbReference type="Proteomes" id="UP001187315"/>
    </source>
</evidence>
<sequence>MEELIKTESQPPSTLSVFSFIPPRRNEPKERRYFNTIPKAPERHLYDCIYRRAEGYNMKLHRDDREHANRHGLDIYTEECCRPVPVLTSSGYGRRPPLPLDNLNRQFARVAHIRAEFYRKNGISKSVEEGYGSVFPI</sequence>
<dbReference type="Proteomes" id="UP001187315">
    <property type="component" value="Unassembled WGS sequence"/>
</dbReference>
<gene>
    <name evidence="1" type="ORF">Q7C36_003832</name>
</gene>
<name>A0AA88NQM7_TACVA</name>
<dbReference type="InterPro" id="IPR027901">
    <property type="entry name" value="CFAP90"/>
</dbReference>
<comment type="caution">
    <text evidence="1">The sequence shown here is derived from an EMBL/GenBank/DDBJ whole genome shotgun (WGS) entry which is preliminary data.</text>
</comment>
<dbReference type="Pfam" id="PF15074">
    <property type="entry name" value="CFAP90"/>
    <property type="match status" value="1"/>
</dbReference>
<dbReference type="EMBL" id="JAVHJS010000003">
    <property type="protein sequence ID" value="KAK2864678.1"/>
    <property type="molecule type" value="Genomic_DNA"/>
</dbReference>
<organism evidence="1 2">
    <name type="scientific">Tachysurus vachellii</name>
    <name type="common">Darkbarbel catfish</name>
    <name type="synonym">Pelteobagrus vachellii</name>
    <dbReference type="NCBI Taxonomy" id="175792"/>
    <lineage>
        <taxon>Eukaryota</taxon>
        <taxon>Metazoa</taxon>
        <taxon>Chordata</taxon>
        <taxon>Craniata</taxon>
        <taxon>Vertebrata</taxon>
        <taxon>Euteleostomi</taxon>
        <taxon>Actinopterygii</taxon>
        <taxon>Neopterygii</taxon>
        <taxon>Teleostei</taxon>
        <taxon>Ostariophysi</taxon>
        <taxon>Siluriformes</taxon>
        <taxon>Bagridae</taxon>
        <taxon>Tachysurus</taxon>
    </lineage>
</organism>
<proteinExistence type="predicted"/>
<protein>
    <submittedName>
        <fullName evidence="1">Uncharacterized protein</fullName>
    </submittedName>
</protein>
<accession>A0AA88NQM7</accession>
<evidence type="ECO:0000313" key="1">
    <source>
        <dbReference type="EMBL" id="KAK2864678.1"/>
    </source>
</evidence>
<dbReference type="PANTHER" id="PTHR34444:SF1">
    <property type="entry name" value="CILIA- AND FLAGELLA-ASSOCIATED PROTEIN 90"/>
    <property type="match status" value="1"/>
</dbReference>